<evidence type="ECO:0000256" key="6">
    <source>
        <dbReference type="ARBA" id="ARBA00023141"/>
    </source>
</evidence>
<dbReference type="Gene3D" id="3.40.1030.10">
    <property type="entry name" value="Nucleoside phosphorylase/phosphoribosyltransferase catalytic domain"/>
    <property type="match status" value="1"/>
</dbReference>
<comment type="similarity">
    <text evidence="9">Belongs to the anthranilate phosphoribosyltransferase family.</text>
</comment>
<protein>
    <recommendedName>
        <fullName evidence="9">Anthranilate phosphoribosyltransferase</fullName>
        <ecNumber evidence="9">2.4.2.18</ecNumber>
    </recommendedName>
</protein>
<keyword evidence="6 9" id="KW-0057">Aromatic amino acid biosynthesis</keyword>
<comment type="caution">
    <text evidence="9">Lacks conserved residue(s) required for the propagation of feature annotation.</text>
</comment>
<dbReference type="UniPathway" id="UPA00035">
    <property type="reaction ID" value="UER00041"/>
</dbReference>
<dbReference type="InterPro" id="IPR005940">
    <property type="entry name" value="Anthranilate_Pribosyl_Tfrase"/>
</dbReference>
<dbReference type="Pfam" id="PF00591">
    <property type="entry name" value="Glycos_transf_3"/>
    <property type="match status" value="1"/>
</dbReference>
<dbReference type="SUPFAM" id="SSF52418">
    <property type="entry name" value="Nucleoside phosphorylase/phosphoribosyltransferase catalytic domain"/>
    <property type="match status" value="1"/>
</dbReference>
<dbReference type="PANTHER" id="PTHR43285">
    <property type="entry name" value="ANTHRANILATE PHOSPHORIBOSYLTRANSFERASE"/>
    <property type="match status" value="1"/>
</dbReference>
<dbReference type="InterPro" id="IPR036320">
    <property type="entry name" value="Glycosyl_Trfase_fam3_N_dom_sf"/>
</dbReference>
<evidence type="ECO:0000256" key="2">
    <source>
        <dbReference type="ARBA" id="ARBA00022605"/>
    </source>
</evidence>
<dbReference type="PANTHER" id="PTHR43285:SF2">
    <property type="entry name" value="ANTHRANILATE PHOSPHORIBOSYLTRANSFERASE"/>
    <property type="match status" value="1"/>
</dbReference>
<keyword evidence="9" id="KW-0479">Metal-binding</keyword>
<dbReference type="GO" id="GO:0004048">
    <property type="term" value="F:anthranilate phosphoribosyltransferase activity"/>
    <property type="evidence" value="ECO:0007669"/>
    <property type="project" value="UniProtKB-UniRule"/>
</dbReference>
<feature type="binding site" evidence="9">
    <location>
        <position position="227"/>
    </location>
    <ligand>
        <name>Mg(2+)</name>
        <dbReference type="ChEBI" id="CHEBI:18420"/>
        <label>2</label>
    </ligand>
</feature>
<feature type="binding site" evidence="9">
    <location>
        <begin position="110"/>
        <end position="118"/>
    </location>
    <ligand>
        <name>5-phospho-alpha-D-ribose 1-diphosphate</name>
        <dbReference type="ChEBI" id="CHEBI:58017"/>
    </ligand>
</feature>
<feature type="binding site" evidence="9">
    <location>
        <position position="228"/>
    </location>
    <ligand>
        <name>Mg(2+)</name>
        <dbReference type="ChEBI" id="CHEBI:18420"/>
        <label>2</label>
    </ligand>
</feature>
<evidence type="ECO:0000256" key="9">
    <source>
        <dbReference type="HAMAP-Rule" id="MF_00211"/>
    </source>
</evidence>
<dbReference type="FunFam" id="3.40.1030.10:FF:000002">
    <property type="entry name" value="Anthranilate phosphoribosyltransferase"/>
    <property type="match status" value="1"/>
</dbReference>
<dbReference type="InterPro" id="IPR000312">
    <property type="entry name" value="Glycosyl_Trfase_fam3"/>
</dbReference>
<evidence type="ECO:0000313" key="13">
    <source>
        <dbReference type="Proteomes" id="UP000218327"/>
    </source>
</evidence>
<feature type="binding site" evidence="9">
    <location>
        <position position="82"/>
    </location>
    <ligand>
        <name>anthranilate</name>
        <dbReference type="ChEBI" id="CHEBI:16567"/>
        <label>1</label>
    </ligand>
</feature>
<dbReference type="GO" id="GO:0000287">
    <property type="term" value="F:magnesium ion binding"/>
    <property type="evidence" value="ECO:0007669"/>
    <property type="project" value="UniProtKB-UniRule"/>
</dbReference>
<comment type="cofactor">
    <cofactor evidence="9">
        <name>Mg(2+)</name>
        <dbReference type="ChEBI" id="CHEBI:18420"/>
    </cofactor>
    <text evidence="9">Binds 2 magnesium ions per monomer.</text>
</comment>
<keyword evidence="4 9" id="KW-0808">Transferase</keyword>
<feature type="binding site" evidence="9">
    <location>
        <begin position="92"/>
        <end position="95"/>
    </location>
    <ligand>
        <name>5-phospho-alpha-D-ribose 1-diphosphate</name>
        <dbReference type="ChEBI" id="CHEBI:58017"/>
    </ligand>
</feature>
<sequence>MNIRAAIKQVTSGQDLSKDEMVAVMRDIMSGNSSDAQNAAFLVGLQMKGVKAAEILGGATVMRELATPVRVEQSPNLVDTCGTGGSGSNKFNVSTAAALVAACAGAKVAKHGNRGATSKSGSADVLEAAGVNLSIAGDDVARAIEEIGVGFMFAPAHHSAMKHVITARKEIGIRTIFNLLGPLTNPAAAPNQIIGVFDADWIPVLLEVLKDLGSNHVLIVAAEDGLDEISIAAATTVGELKEGRINIFSVSPADFGIQHYENCEMLKIDSAEESLVMLRDALANKNQAAADIVALNAGAAIYAANLVSDLKAGVELAKDVLISGEAVNKLDQLAAFTQSVAS</sequence>
<dbReference type="GO" id="GO:0005829">
    <property type="term" value="C:cytosol"/>
    <property type="evidence" value="ECO:0007669"/>
    <property type="project" value="TreeGrafter"/>
</dbReference>
<comment type="subunit">
    <text evidence="9">Homodimer.</text>
</comment>
<keyword evidence="3 9" id="KW-0328">Glycosyltransferase</keyword>
<gene>
    <name evidence="9 12" type="primary">trpD</name>
    <name evidence="12" type="ORF">COA96_12950</name>
</gene>
<comment type="pathway">
    <text evidence="1 9">Amino-acid biosynthesis; L-tryptophan biosynthesis; L-tryptophan from chorismate: step 2/5.</text>
</comment>
<dbReference type="EC" id="2.4.2.18" evidence="9"/>
<dbReference type="HAMAP" id="MF_00211">
    <property type="entry name" value="TrpD"/>
    <property type="match status" value="1"/>
</dbReference>
<feature type="binding site" evidence="9">
    <location>
        <position position="82"/>
    </location>
    <ligand>
        <name>5-phospho-alpha-D-ribose 1-diphosphate</name>
        <dbReference type="ChEBI" id="CHEBI:58017"/>
    </ligand>
</feature>
<evidence type="ECO:0000256" key="3">
    <source>
        <dbReference type="ARBA" id="ARBA00022676"/>
    </source>
</evidence>
<evidence type="ECO:0000256" key="4">
    <source>
        <dbReference type="ARBA" id="ARBA00022679"/>
    </source>
</evidence>
<dbReference type="EMBL" id="NVVJ01000047">
    <property type="protein sequence ID" value="PCJ22932.1"/>
    <property type="molecule type" value="Genomic_DNA"/>
</dbReference>
<dbReference type="Pfam" id="PF02885">
    <property type="entry name" value="Glycos_trans_3N"/>
    <property type="match status" value="1"/>
</dbReference>
<feature type="binding site" evidence="9">
    <location>
        <position position="113"/>
    </location>
    <ligand>
        <name>anthranilate</name>
        <dbReference type="ChEBI" id="CHEBI:16567"/>
        <label>1</label>
    </ligand>
</feature>
<evidence type="ECO:0000256" key="8">
    <source>
        <dbReference type="ARBA" id="ARBA00061188"/>
    </source>
</evidence>
<dbReference type="NCBIfam" id="TIGR01245">
    <property type="entry name" value="trpD"/>
    <property type="match status" value="1"/>
</dbReference>
<feature type="binding site" evidence="9">
    <location>
        <position position="168"/>
    </location>
    <ligand>
        <name>anthranilate</name>
        <dbReference type="ChEBI" id="CHEBI:16567"/>
        <label>2</label>
    </ligand>
</feature>
<feature type="binding site" evidence="9">
    <location>
        <begin position="85"/>
        <end position="86"/>
    </location>
    <ligand>
        <name>5-phospho-alpha-D-ribose 1-diphosphate</name>
        <dbReference type="ChEBI" id="CHEBI:58017"/>
    </ligand>
</feature>
<dbReference type="InterPro" id="IPR035902">
    <property type="entry name" value="Nuc_phospho_transferase"/>
</dbReference>
<reference evidence="13" key="1">
    <citation type="submission" date="2017-08" db="EMBL/GenBank/DDBJ databases">
        <title>A dynamic microbial community with high functional redundancy inhabits the cold, oxic subseafloor aquifer.</title>
        <authorList>
            <person name="Tully B.J."/>
            <person name="Wheat C.G."/>
            <person name="Glazer B.T."/>
            <person name="Huber J.A."/>
        </authorList>
    </citation>
    <scope>NUCLEOTIDE SEQUENCE [LARGE SCALE GENOMIC DNA]</scope>
</reference>
<feature type="domain" description="Glycosyl transferase family 3" evidence="10">
    <location>
        <begin position="75"/>
        <end position="326"/>
    </location>
</feature>
<feature type="binding site" evidence="9">
    <location>
        <position position="228"/>
    </location>
    <ligand>
        <name>Mg(2+)</name>
        <dbReference type="ChEBI" id="CHEBI:18420"/>
        <label>1</label>
    </ligand>
</feature>
<evidence type="ECO:0000256" key="7">
    <source>
        <dbReference type="ARBA" id="ARBA00052328"/>
    </source>
</evidence>
<dbReference type="Gene3D" id="1.20.970.10">
    <property type="entry name" value="Transferase, Pyrimidine Nucleoside Phosphorylase, Chain C"/>
    <property type="match status" value="1"/>
</dbReference>
<dbReference type="SUPFAM" id="SSF47648">
    <property type="entry name" value="Nucleoside phosphorylase/phosphoribosyltransferase N-terminal domain"/>
    <property type="match status" value="1"/>
</dbReference>
<feature type="domain" description="Glycosyl transferase family 3 N-terminal" evidence="11">
    <location>
        <begin position="5"/>
        <end position="66"/>
    </location>
</feature>
<evidence type="ECO:0000256" key="1">
    <source>
        <dbReference type="ARBA" id="ARBA00004907"/>
    </source>
</evidence>
<comment type="function">
    <text evidence="9">Catalyzes the transfer of the phosphoribosyl group of 5-phosphorylribose-1-pyrophosphate (PRPP) to anthranilate to yield N-(5'-phosphoribosyl)-anthranilate (PRA).</text>
</comment>
<feature type="binding site" evidence="9">
    <location>
        <position position="122"/>
    </location>
    <ligand>
        <name>5-phospho-alpha-D-ribose 1-diphosphate</name>
        <dbReference type="ChEBI" id="CHEBI:58017"/>
    </ligand>
</feature>
<comment type="catalytic activity">
    <reaction evidence="7 9">
        <text>N-(5-phospho-beta-D-ribosyl)anthranilate + diphosphate = 5-phospho-alpha-D-ribose 1-diphosphate + anthranilate</text>
        <dbReference type="Rhea" id="RHEA:11768"/>
        <dbReference type="ChEBI" id="CHEBI:16567"/>
        <dbReference type="ChEBI" id="CHEBI:18277"/>
        <dbReference type="ChEBI" id="CHEBI:33019"/>
        <dbReference type="ChEBI" id="CHEBI:58017"/>
        <dbReference type="EC" id="2.4.2.18"/>
    </reaction>
</comment>
<comment type="caution">
    <text evidence="12">The sequence shown here is derived from an EMBL/GenBank/DDBJ whole genome shotgun (WGS) entry which is preliminary data.</text>
</comment>
<organism evidence="12 13">
    <name type="scientific">SAR86 cluster bacterium</name>
    <dbReference type="NCBI Taxonomy" id="2030880"/>
    <lineage>
        <taxon>Bacteria</taxon>
        <taxon>Pseudomonadati</taxon>
        <taxon>Pseudomonadota</taxon>
        <taxon>Gammaproteobacteria</taxon>
        <taxon>SAR86 cluster</taxon>
    </lineage>
</organism>
<feature type="binding site" evidence="9">
    <location>
        <position position="94"/>
    </location>
    <ligand>
        <name>Mg(2+)</name>
        <dbReference type="ChEBI" id="CHEBI:18420"/>
        <label>1</label>
    </ligand>
</feature>
<accession>A0A2A5AUL5</accession>
<dbReference type="InterPro" id="IPR017459">
    <property type="entry name" value="Glycosyl_Trfase_fam3_N_dom"/>
</dbReference>
<dbReference type="AlphaFoldDB" id="A0A2A5AUL5"/>
<proteinExistence type="inferred from homology"/>
<dbReference type="GO" id="GO:0000162">
    <property type="term" value="P:L-tryptophan biosynthetic process"/>
    <property type="evidence" value="ECO:0007669"/>
    <property type="project" value="UniProtKB-UniRule"/>
</dbReference>
<evidence type="ECO:0000256" key="5">
    <source>
        <dbReference type="ARBA" id="ARBA00022822"/>
    </source>
</evidence>
<evidence type="ECO:0000259" key="11">
    <source>
        <dbReference type="Pfam" id="PF02885"/>
    </source>
</evidence>
<keyword evidence="5 9" id="KW-0822">Tryptophan biosynthesis</keyword>
<keyword evidence="9" id="KW-0460">Magnesium</keyword>
<evidence type="ECO:0000313" key="12">
    <source>
        <dbReference type="EMBL" id="PCJ22932.1"/>
    </source>
</evidence>
<name>A0A2A5AUL5_9GAMM</name>
<keyword evidence="2 9" id="KW-0028">Amino-acid biosynthesis</keyword>
<comment type="similarity">
    <text evidence="8">In the C-terminal section; belongs to the anthranilate phosphoribosyltransferase family.</text>
</comment>
<dbReference type="Proteomes" id="UP000218327">
    <property type="component" value="Unassembled WGS sequence"/>
</dbReference>
<evidence type="ECO:0000259" key="10">
    <source>
        <dbReference type="Pfam" id="PF00591"/>
    </source>
</evidence>